<dbReference type="Proteomes" id="UP000314294">
    <property type="component" value="Unassembled WGS sequence"/>
</dbReference>
<name>A0A4Z2GRA0_9TELE</name>
<dbReference type="InterPro" id="IPR035437">
    <property type="entry name" value="SNase_OB-fold_sf"/>
</dbReference>
<reference evidence="3 4" key="1">
    <citation type="submission" date="2019-03" db="EMBL/GenBank/DDBJ databases">
        <title>First draft genome of Liparis tanakae, snailfish: a comprehensive survey of snailfish specific genes.</title>
        <authorList>
            <person name="Kim W."/>
            <person name="Song I."/>
            <person name="Jeong J.-H."/>
            <person name="Kim D."/>
            <person name="Kim S."/>
            <person name="Ryu S."/>
            <person name="Song J.Y."/>
            <person name="Lee S.K."/>
        </authorList>
    </citation>
    <scope>NUCLEOTIDE SEQUENCE [LARGE SCALE GENOMIC DNA]</scope>
    <source>
        <tissue evidence="3">Muscle</tissue>
    </source>
</reference>
<dbReference type="SUPFAM" id="SSF50199">
    <property type="entry name" value="Staphylococcal nuclease"/>
    <property type="match status" value="2"/>
</dbReference>
<comment type="caution">
    <text evidence="3">The sequence shown here is derived from an EMBL/GenBank/DDBJ whole genome shotgun (WGS) entry which is preliminary data.</text>
</comment>
<dbReference type="GO" id="GO:0003723">
    <property type="term" value="F:RNA binding"/>
    <property type="evidence" value="ECO:0007669"/>
    <property type="project" value="TreeGrafter"/>
</dbReference>
<dbReference type="PANTHER" id="PTHR12302:SF2">
    <property type="entry name" value="STAPHYLOCOCCAL NUCLEASE DOMAIN-CONTAINING PROTEIN 1"/>
    <property type="match status" value="1"/>
</dbReference>
<dbReference type="GO" id="GO:0006402">
    <property type="term" value="P:mRNA catabolic process"/>
    <property type="evidence" value="ECO:0007669"/>
    <property type="project" value="TreeGrafter"/>
</dbReference>
<feature type="region of interest" description="Disordered" evidence="1">
    <location>
        <begin position="1"/>
        <end position="28"/>
    </location>
</feature>
<dbReference type="Gene3D" id="2.40.50.90">
    <property type="match status" value="2"/>
</dbReference>
<dbReference type="Pfam" id="PF00565">
    <property type="entry name" value="SNase"/>
    <property type="match status" value="1"/>
</dbReference>
<organism evidence="3 4">
    <name type="scientific">Liparis tanakae</name>
    <name type="common">Tanaka's snailfish</name>
    <dbReference type="NCBI Taxonomy" id="230148"/>
    <lineage>
        <taxon>Eukaryota</taxon>
        <taxon>Metazoa</taxon>
        <taxon>Chordata</taxon>
        <taxon>Craniata</taxon>
        <taxon>Vertebrata</taxon>
        <taxon>Euteleostomi</taxon>
        <taxon>Actinopterygii</taxon>
        <taxon>Neopterygii</taxon>
        <taxon>Teleostei</taxon>
        <taxon>Neoteleostei</taxon>
        <taxon>Acanthomorphata</taxon>
        <taxon>Eupercaria</taxon>
        <taxon>Perciformes</taxon>
        <taxon>Cottioidei</taxon>
        <taxon>Cottales</taxon>
        <taxon>Liparidae</taxon>
        <taxon>Liparis</taxon>
    </lineage>
</organism>
<dbReference type="AlphaFoldDB" id="A0A4Z2GRA0"/>
<dbReference type="EMBL" id="SRLO01000446">
    <property type="protein sequence ID" value="TNN55770.1"/>
    <property type="molecule type" value="Genomic_DNA"/>
</dbReference>
<dbReference type="InterPro" id="IPR016071">
    <property type="entry name" value="Staphylococal_nuclease_OB-fold"/>
</dbReference>
<evidence type="ECO:0000256" key="1">
    <source>
        <dbReference type="SAM" id="MobiDB-lite"/>
    </source>
</evidence>
<evidence type="ECO:0000313" key="4">
    <source>
        <dbReference type="Proteomes" id="UP000314294"/>
    </source>
</evidence>
<evidence type="ECO:0000313" key="3">
    <source>
        <dbReference type="EMBL" id="TNN55770.1"/>
    </source>
</evidence>
<sequence length="309" mass="34420">MQDSSTDPVGMEDPDNKPRRTQNGGHGLLAERSWGFPLAMCEINSPLRSHAVLLTPLVKEEKGASEGEKNKDKDKRFRPLYDIPYMFEAREFLRKKLIGKKVNVNVDYIRAATGPGESTPAFSERTCATVTIGGINIAEALISKGLATIIRYRQDDDQRSAHYDELLAAEARAIKNGKGLHSKKEVPIHRVADISGEAQKAKQFLPFLQRAGRSEAVVEYVFSGSRLKLYMPKETCLITFLLAGIECPRSSRNMPGGVQVAEPFSDEAMQFTKELVLQRECQFFGVTWLARRSLPSPNPPAWTGLKRAV</sequence>
<feature type="domain" description="TNase-like" evidence="2">
    <location>
        <begin position="1"/>
        <end position="183"/>
    </location>
</feature>
<dbReference type="GO" id="GO:0005829">
    <property type="term" value="C:cytosol"/>
    <property type="evidence" value="ECO:0007669"/>
    <property type="project" value="TreeGrafter"/>
</dbReference>
<accession>A0A4Z2GRA0</accession>
<dbReference type="OrthoDB" id="8944561at2759"/>
<keyword evidence="4" id="KW-1185">Reference proteome</keyword>
<protein>
    <submittedName>
        <fullName evidence="3">Nuclease domain-containing protein 1</fullName>
    </submittedName>
</protein>
<dbReference type="GO" id="GO:0004518">
    <property type="term" value="F:nuclease activity"/>
    <property type="evidence" value="ECO:0007669"/>
    <property type="project" value="TreeGrafter"/>
</dbReference>
<dbReference type="GO" id="GO:0005634">
    <property type="term" value="C:nucleus"/>
    <property type="evidence" value="ECO:0007669"/>
    <property type="project" value="TreeGrafter"/>
</dbReference>
<dbReference type="PROSITE" id="PS50830">
    <property type="entry name" value="TNASE_3"/>
    <property type="match status" value="1"/>
</dbReference>
<proteinExistence type="predicted"/>
<dbReference type="PANTHER" id="PTHR12302">
    <property type="entry name" value="EBNA2 BINDING PROTEIN P100"/>
    <property type="match status" value="1"/>
</dbReference>
<gene>
    <name evidence="3" type="primary">snd1_0</name>
    <name evidence="3" type="ORF">EYF80_034018</name>
</gene>
<evidence type="ECO:0000259" key="2">
    <source>
        <dbReference type="PROSITE" id="PS50830"/>
    </source>
</evidence>
<dbReference type="SMART" id="SM00318">
    <property type="entry name" value="SNc"/>
    <property type="match status" value="1"/>
</dbReference>
<dbReference type="FunFam" id="2.40.50.90:FF:000001">
    <property type="entry name" value="Staphylococcal nuclease domain-containing protein"/>
    <property type="match status" value="1"/>
</dbReference>